<gene>
    <name evidence="1" type="ORF">F2P81_018143</name>
</gene>
<accession>A0A6A4S9V5</accession>
<organism evidence="1 2">
    <name type="scientific">Scophthalmus maximus</name>
    <name type="common">Turbot</name>
    <name type="synonym">Psetta maxima</name>
    <dbReference type="NCBI Taxonomy" id="52904"/>
    <lineage>
        <taxon>Eukaryota</taxon>
        <taxon>Metazoa</taxon>
        <taxon>Chordata</taxon>
        <taxon>Craniata</taxon>
        <taxon>Vertebrata</taxon>
        <taxon>Euteleostomi</taxon>
        <taxon>Actinopterygii</taxon>
        <taxon>Neopterygii</taxon>
        <taxon>Teleostei</taxon>
        <taxon>Neoteleostei</taxon>
        <taxon>Acanthomorphata</taxon>
        <taxon>Carangaria</taxon>
        <taxon>Pleuronectiformes</taxon>
        <taxon>Pleuronectoidei</taxon>
        <taxon>Scophthalmidae</taxon>
        <taxon>Scophthalmus</taxon>
    </lineage>
</organism>
<protein>
    <submittedName>
        <fullName evidence="1">Uncharacterized protein</fullName>
    </submittedName>
</protein>
<dbReference type="AlphaFoldDB" id="A0A6A4S9V5"/>
<evidence type="ECO:0000313" key="1">
    <source>
        <dbReference type="EMBL" id="KAF0029038.1"/>
    </source>
</evidence>
<sequence length="66" mass="6996">MRVSGCKVHPAVGSSGLRLPPHLHGCKPHKFVNVNRRLISRCGSVNVAAARDCGSSASCTEADKRI</sequence>
<evidence type="ECO:0000313" key="2">
    <source>
        <dbReference type="Proteomes" id="UP000438429"/>
    </source>
</evidence>
<dbReference type="EMBL" id="VEVO01000016">
    <property type="protein sequence ID" value="KAF0029038.1"/>
    <property type="molecule type" value="Genomic_DNA"/>
</dbReference>
<reference evidence="1 2" key="1">
    <citation type="submission" date="2019-06" db="EMBL/GenBank/DDBJ databases">
        <title>Draft genomes of female and male turbot (Scophthalmus maximus).</title>
        <authorList>
            <person name="Xu H."/>
            <person name="Xu X.-W."/>
            <person name="Shao C."/>
            <person name="Chen S."/>
        </authorList>
    </citation>
    <scope>NUCLEOTIDE SEQUENCE [LARGE SCALE GENOMIC DNA]</scope>
    <source>
        <strain evidence="1">Ysfricsl-2016a</strain>
        <tissue evidence="1">Blood</tissue>
    </source>
</reference>
<dbReference type="Proteomes" id="UP000438429">
    <property type="component" value="Unassembled WGS sequence"/>
</dbReference>
<proteinExistence type="predicted"/>
<name>A0A6A4S9V5_SCOMX</name>
<comment type="caution">
    <text evidence="1">The sequence shown here is derived from an EMBL/GenBank/DDBJ whole genome shotgun (WGS) entry which is preliminary data.</text>
</comment>